<dbReference type="AlphaFoldDB" id="A0A518CHU0"/>
<accession>A0A518CHU0</accession>
<feature type="transmembrane region" description="Helical" evidence="1">
    <location>
        <begin position="109"/>
        <end position="132"/>
    </location>
</feature>
<feature type="transmembrane region" description="Helical" evidence="1">
    <location>
        <begin position="169"/>
        <end position="193"/>
    </location>
</feature>
<feature type="transmembrane region" description="Helical" evidence="1">
    <location>
        <begin position="495"/>
        <end position="518"/>
    </location>
</feature>
<organism evidence="2 3">
    <name type="scientific">Polystyrenella longa</name>
    <dbReference type="NCBI Taxonomy" id="2528007"/>
    <lineage>
        <taxon>Bacteria</taxon>
        <taxon>Pseudomonadati</taxon>
        <taxon>Planctomycetota</taxon>
        <taxon>Planctomycetia</taxon>
        <taxon>Planctomycetales</taxon>
        <taxon>Planctomycetaceae</taxon>
        <taxon>Polystyrenella</taxon>
    </lineage>
</organism>
<reference evidence="2 3" key="1">
    <citation type="submission" date="2019-02" db="EMBL/GenBank/DDBJ databases">
        <title>Deep-cultivation of Planctomycetes and their phenomic and genomic characterization uncovers novel biology.</title>
        <authorList>
            <person name="Wiegand S."/>
            <person name="Jogler M."/>
            <person name="Boedeker C."/>
            <person name="Pinto D."/>
            <person name="Vollmers J."/>
            <person name="Rivas-Marin E."/>
            <person name="Kohn T."/>
            <person name="Peeters S.H."/>
            <person name="Heuer A."/>
            <person name="Rast P."/>
            <person name="Oberbeckmann S."/>
            <person name="Bunk B."/>
            <person name="Jeske O."/>
            <person name="Meyerdierks A."/>
            <person name="Storesund J.E."/>
            <person name="Kallscheuer N."/>
            <person name="Luecker S."/>
            <person name="Lage O.M."/>
            <person name="Pohl T."/>
            <person name="Merkel B.J."/>
            <person name="Hornburger P."/>
            <person name="Mueller R.-W."/>
            <person name="Bruemmer F."/>
            <person name="Labrenz M."/>
            <person name="Spormann A.M."/>
            <person name="Op den Camp H."/>
            <person name="Overmann J."/>
            <person name="Amann R."/>
            <person name="Jetten M.S.M."/>
            <person name="Mascher T."/>
            <person name="Medema M.H."/>
            <person name="Devos D.P."/>
            <person name="Kaster A.-K."/>
            <person name="Ovreas L."/>
            <person name="Rohde M."/>
            <person name="Galperin M.Y."/>
            <person name="Jogler C."/>
        </authorList>
    </citation>
    <scope>NUCLEOTIDE SEQUENCE [LARGE SCALE GENOMIC DNA]</scope>
    <source>
        <strain evidence="2 3">Pla110</strain>
    </source>
</reference>
<keyword evidence="1" id="KW-0812">Transmembrane</keyword>
<sequence>MFRGTFALLQQALRTDSRKMSTHLFMLLFIASILMMLYGVEQESSFRSAPGKDFFMMIGYLNYFAILLAGLGFFSSAITEEKEDGTLGLLKMTGMSPLVLLLGKSTSRLIYALLLLSVQIPFVMLSITLGGVMLNQIIATYVALAAFLIMVANFGLFASVIARNSRQAVLLMVTLAVAYGLAMAILAISLGALRINSPGNTLTIYLQEWLEFLAYNHLWYRLMIIMQTGFNESPFSWQVWGNLIVGGIYFLFSWLLFERCTSSSLQTESGPERIDLFKSKKVDRKNRNRGRAWSHALAWKDFHFIAGGFSQFLLKYILYSLILVGILFLIYMGNNFRWQMEREDISWMLIAFSLIVLGIELCIYAARIFQDEVRWQTLSVLVMLPQSIPQIAYQKIAGCLWGLVPILSFLLLGCALAPENVFEFLENVFFDESGFFGIIMFLSGCVAFLHLVVYLSLYVKWGALPVAIMLSMFYLTCCGIGSSQIMIGSTGSDSGFYFFAFIWIGMFSLISVVLHILTGEKLRDMASK</sequence>
<feature type="transmembrane region" description="Helical" evidence="1">
    <location>
        <begin position="466"/>
        <end position="489"/>
    </location>
</feature>
<keyword evidence="1" id="KW-0472">Membrane</keyword>
<name>A0A518CHU0_9PLAN</name>
<dbReference type="EMBL" id="CP036281">
    <property type="protein sequence ID" value="QDU78781.1"/>
    <property type="molecule type" value="Genomic_DNA"/>
</dbReference>
<dbReference type="OrthoDB" id="240327at2"/>
<feature type="transmembrane region" description="Helical" evidence="1">
    <location>
        <begin position="138"/>
        <end position="162"/>
    </location>
</feature>
<dbReference type="Proteomes" id="UP000317178">
    <property type="component" value="Chromosome"/>
</dbReference>
<proteinExistence type="predicted"/>
<dbReference type="KEGG" id="plon:Pla110_04850"/>
<evidence type="ECO:0000256" key="1">
    <source>
        <dbReference type="SAM" id="Phobius"/>
    </source>
</evidence>
<evidence type="ECO:0000313" key="2">
    <source>
        <dbReference type="EMBL" id="QDU78781.1"/>
    </source>
</evidence>
<feature type="transmembrane region" description="Helical" evidence="1">
    <location>
        <begin position="60"/>
        <end position="79"/>
    </location>
</feature>
<feature type="transmembrane region" description="Helical" evidence="1">
    <location>
        <begin position="396"/>
        <end position="418"/>
    </location>
</feature>
<keyword evidence="1" id="KW-1133">Transmembrane helix</keyword>
<feature type="transmembrane region" description="Helical" evidence="1">
    <location>
        <begin position="313"/>
        <end position="333"/>
    </location>
</feature>
<dbReference type="RefSeq" id="WP_144992803.1">
    <property type="nucleotide sequence ID" value="NZ_CP036281.1"/>
</dbReference>
<gene>
    <name evidence="2" type="ORF">Pla110_04850</name>
</gene>
<keyword evidence="3" id="KW-1185">Reference proteome</keyword>
<protein>
    <submittedName>
        <fullName evidence="2">ABC-2 family transporter protein</fullName>
    </submittedName>
</protein>
<feature type="transmembrane region" description="Helical" evidence="1">
    <location>
        <begin position="239"/>
        <end position="257"/>
    </location>
</feature>
<evidence type="ECO:0000313" key="3">
    <source>
        <dbReference type="Proteomes" id="UP000317178"/>
    </source>
</evidence>
<feature type="transmembrane region" description="Helical" evidence="1">
    <location>
        <begin position="20"/>
        <end position="40"/>
    </location>
</feature>
<feature type="transmembrane region" description="Helical" evidence="1">
    <location>
        <begin position="345"/>
        <end position="366"/>
    </location>
</feature>
<feature type="transmembrane region" description="Helical" evidence="1">
    <location>
        <begin position="438"/>
        <end position="459"/>
    </location>
</feature>